<protein>
    <submittedName>
        <fullName evidence="1">Uncharacterized protein</fullName>
    </submittedName>
</protein>
<dbReference type="Proteomes" id="UP001220395">
    <property type="component" value="Chromosome"/>
</dbReference>
<organism evidence="1 2">
    <name type="scientific">Sphingomonas naphthae</name>
    <dbReference type="NCBI Taxonomy" id="1813468"/>
    <lineage>
        <taxon>Bacteria</taxon>
        <taxon>Pseudomonadati</taxon>
        <taxon>Pseudomonadota</taxon>
        <taxon>Alphaproteobacteria</taxon>
        <taxon>Sphingomonadales</taxon>
        <taxon>Sphingomonadaceae</taxon>
        <taxon>Sphingomonas</taxon>
    </lineage>
</organism>
<dbReference type="EMBL" id="CP117411">
    <property type="protein sequence ID" value="WCT72611.1"/>
    <property type="molecule type" value="Genomic_DNA"/>
</dbReference>
<dbReference type="RefSeq" id="WP_273686579.1">
    <property type="nucleotide sequence ID" value="NZ_CP117411.1"/>
</dbReference>
<accession>A0ABY7TII0</accession>
<name>A0ABY7TII0_9SPHN</name>
<keyword evidence="2" id="KW-1185">Reference proteome</keyword>
<sequence>MSDPLIQKEPGRAHTEKGVVVLDGPDGVAVTMTAEAARGTASSLNLAADKILGTEPQRAQGTADTD</sequence>
<evidence type="ECO:0000313" key="1">
    <source>
        <dbReference type="EMBL" id="WCT72611.1"/>
    </source>
</evidence>
<reference evidence="1 2" key="1">
    <citation type="submission" date="2023-02" db="EMBL/GenBank/DDBJ databases">
        <title>Genome sequence of Sphingomonas naphthae.</title>
        <authorList>
            <person name="Kim S."/>
            <person name="Heo J."/>
            <person name="Kwon S.-W."/>
        </authorList>
    </citation>
    <scope>NUCLEOTIDE SEQUENCE [LARGE SCALE GENOMIC DNA]</scope>
    <source>
        <strain evidence="1 2">KACC 18716</strain>
    </source>
</reference>
<gene>
    <name evidence="1" type="ORF">PQ455_13335</name>
</gene>
<evidence type="ECO:0000313" key="2">
    <source>
        <dbReference type="Proteomes" id="UP001220395"/>
    </source>
</evidence>
<proteinExistence type="predicted"/>